<evidence type="ECO:0000256" key="9">
    <source>
        <dbReference type="ARBA" id="ARBA00038341"/>
    </source>
</evidence>
<dbReference type="InterPro" id="IPR057291">
    <property type="entry name" value="CHX17_2nd"/>
</dbReference>
<dbReference type="GO" id="GO:0006813">
    <property type="term" value="P:potassium ion transport"/>
    <property type="evidence" value="ECO:0007669"/>
    <property type="project" value="UniProtKB-KW"/>
</dbReference>
<dbReference type="GO" id="GO:1902600">
    <property type="term" value="P:proton transmembrane transport"/>
    <property type="evidence" value="ECO:0007669"/>
    <property type="project" value="InterPro"/>
</dbReference>
<evidence type="ECO:0000313" key="13">
    <source>
        <dbReference type="EMBL" id="RXH74162.1"/>
    </source>
</evidence>
<reference evidence="13 14" key="1">
    <citation type="submission" date="2018-10" db="EMBL/GenBank/DDBJ databases">
        <title>A high-quality apple genome assembly.</title>
        <authorList>
            <person name="Hu J."/>
        </authorList>
    </citation>
    <scope>NUCLEOTIDE SEQUENCE [LARGE SCALE GENOMIC DNA]</scope>
    <source>
        <strain evidence="14">cv. HFTH1</strain>
        <tissue evidence="13">Young leaf</tissue>
    </source>
</reference>
<feature type="transmembrane region" description="Helical" evidence="10">
    <location>
        <begin position="215"/>
        <end position="236"/>
    </location>
</feature>
<feature type="domain" description="Cation/H(+) antiporter central" evidence="12">
    <location>
        <begin position="508"/>
        <end position="653"/>
    </location>
</feature>
<keyword evidence="2" id="KW-0813">Transport</keyword>
<keyword evidence="8 10" id="KW-0472">Membrane</keyword>
<evidence type="ECO:0000259" key="11">
    <source>
        <dbReference type="Pfam" id="PF00999"/>
    </source>
</evidence>
<dbReference type="Gene3D" id="1.20.1530.20">
    <property type="match status" value="1"/>
</dbReference>
<feature type="transmembrane region" description="Helical" evidence="10">
    <location>
        <begin position="183"/>
        <end position="203"/>
    </location>
</feature>
<feature type="transmembrane region" description="Helical" evidence="10">
    <location>
        <begin position="42"/>
        <end position="64"/>
    </location>
</feature>
<evidence type="ECO:0000256" key="2">
    <source>
        <dbReference type="ARBA" id="ARBA00022448"/>
    </source>
</evidence>
<dbReference type="InterPro" id="IPR038770">
    <property type="entry name" value="Na+/solute_symporter_sf"/>
</dbReference>
<sequence length="865" mass="94626">MPARGQRRGNGWVVLEANVETIRVCFNKTLTHTTGLWKAENALLSTLPLFFIQQAVIMSLCYLLKLLLTPFHIPRVISHIIGGVILGPSAFGGTAFARNYVFPFKSTLTMETMANLGLIYYMFVLGLQVDFKPIFHARKKVLSIAAAGILLPLPFGYALYRVLTRQEDGLTTATKLKARTYGPIFWGIILASTNFGELAGVLAHVKLLHSDVGRTALSVSVISDLICWILLVGTVASTSDGYQVYTVLSTSALIIFLVFVVRPTLSWMFSNTNDASNDNGTSFYDMDPQICFILAGVLFFGYLSDACGAHSILGAFTMGAIVPKGELKNAIIQKVDDFVSNVMMSLFFLVLGMRTHVQAVILDQKDILFVLPVIVLASLAKLVVTFVAAIINKMPMRDSFALGLVMNTKGVVSLIILNSGRDLKALDHHTFSVMMAAVFVMTAAVGPILNLIYKRNGTSKQYKHRSIRSIQPNSEFRILTCIHSTSNVSGVINLLEASNPTKQSPISVFAVHLVELRSHASAMLIVHDTCNLNRTTSASSTTKNQNHAKHAHFSTSSNNIVAALEKFESECEEGSVSVEALTTVSSYTTIHEDICNLAEEKQADLIIVPFHKQSTIDGGMDSGNASVRDVNRNLLENVPCSVAVFVDRGLGDLSETKNGNNGQGHRHHRCSMLFIGGPDDREALAYAWRLASNPIPNPNIRLTIVRFIVGKDATVGSDLLLNNDKNNGDHHEEENNKILQDVKGNEKEKQLDDQCIEGFMLNAKNHPYIKLITEVVNNGEETLQLLSDMASDYDLYIVGRGQGVSSPLITFGLSEWGDCPELGPLGDTLVSSRFVANASIIIVHRGASLVDESTDQHLTQQSMHV</sequence>
<evidence type="ECO:0000313" key="14">
    <source>
        <dbReference type="Proteomes" id="UP000290289"/>
    </source>
</evidence>
<feature type="transmembrane region" description="Helical" evidence="10">
    <location>
        <begin position="400"/>
        <end position="419"/>
    </location>
</feature>
<evidence type="ECO:0000256" key="5">
    <source>
        <dbReference type="ARBA" id="ARBA00022958"/>
    </source>
</evidence>
<dbReference type="Pfam" id="PF00999">
    <property type="entry name" value="Na_H_Exchanger"/>
    <property type="match status" value="1"/>
</dbReference>
<dbReference type="InterPro" id="IPR050794">
    <property type="entry name" value="CPA2_transporter"/>
</dbReference>
<dbReference type="Proteomes" id="UP000290289">
    <property type="component" value="Chromosome 15"/>
</dbReference>
<dbReference type="Pfam" id="PF23256">
    <property type="entry name" value="CHX17_2nd"/>
    <property type="match status" value="1"/>
</dbReference>
<comment type="similarity">
    <text evidence="9">Belongs to the monovalent cation:proton antiporter 2 (CPA2) transporter (TC 2.A.37) family. CHX (TC 2.A.37.4) subfamily.</text>
</comment>
<keyword evidence="5" id="KW-0630">Potassium</keyword>
<dbReference type="GO" id="GO:0006885">
    <property type="term" value="P:regulation of pH"/>
    <property type="evidence" value="ECO:0007669"/>
    <property type="project" value="TreeGrafter"/>
</dbReference>
<dbReference type="GO" id="GO:0015297">
    <property type="term" value="F:antiporter activity"/>
    <property type="evidence" value="ECO:0007669"/>
    <property type="project" value="InterPro"/>
</dbReference>
<keyword evidence="7" id="KW-0406">Ion transport</keyword>
<feature type="transmembrane region" description="Helical" evidence="10">
    <location>
        <begin position="76"/>
        <end position="96"/>
    </location>
</feature>
<gene>
    <name evidence="13" type="ORF">DVH24_028883</name>
</gene>
<proteinExistence type="inferred from homology"/>
<evidence type="ECO:0000256" key="8">
    <source>
        <dbReference type="ARBA" id="ARBA00023136"/>
    </source>
</evidence>
<name>A0A498HVY4_MALDO</name>
<evidence type="ECO:0000256" key="4">
    <source>
        <dbReference type="ARBA" id="ARBA00022692"/>
    </source>
</evidence>
<comment type="subcellular location">
    <subcellularLocation>
        <location evidence="1">Membrane</location>
        <topology evidence="1">Multi-pass membrane protein</topology>
    </subcellularLocation>
</comment>
<dbReference type="AlphaFoldDB" id="A0A498HVY4"/>
<evidence type="ECO:0000256" key="3">
    <source>
        <dbReference type="ARBA" id="ARBA00022538"/>
    </source>
</evidence>
<dbReference type="InterPro" id="IPR006153">
    <property type="entry name" value="Cation/H_exchanger_TM"/>
</dbReference>
<evidence type="ECO:0000259" key="12">
    <source>
        <dbReference type="Pfam" id="PF23256"/>
    </source>
</evidence>
<comment type="caution">
    <text evidence="13">The sequence shown here is derived from an EMBL/GenBank/DDBJ whole genome shotgun (WGS) entry which is preliminary data.</text>
</comment>
<dbReference type="EMBL" id="RDQH01000341">
    <property type="protein sequence ID" value="RXH74162.1"/>
    <property type="molecule type" value="Genomic_DNA"/>
</dbReference>
<feature type="transmembrane region" description="Helical" evidence="10">
    <location>
        <begin position="367"/>
        <end position="391"/>
    </location>
</feature>
<protein>
    <submittedName>
        <fullName evidence="13">Uncharacterized protein</fullName>
    </submittedName>
</protein>
<feature type="domain" description="Cation/H+ exchanger transmembrane" evidence="11">
    <location>
        <begin position="57"/>
        <end position="449"/>
    </location>
</feature>
<keyword evidence="4 10" id="KW-0812">Transmembrane</keyword>
<dbReference type="PANTHER" id="PTHR32468:SF74">
    <property type="entry name" value="CATION_H(+) ANTIPORTER 21-RELATED"/>
    <property type="match status" value="1"/>
</dbReference>
<evidence type="ECO:0000256" key="1">
    <source>
        <dbReference type="ARBA" id="ARBA00004141"/>
    </source>
</evidence>
<keyword evidence="6 10" id="KW-1133">Transmembrane helix</keyword>
<feature type="transmembrane region" description="Helical" evidence="10">
    <location>
        <begin position="108"/>
        <end position="129"/>
    </location>
</feature>
<dbReference type="InterPro" id="IPR014729">
    <property type="entry name" value="Rossmann-like_a/b/a_fold"/>
</dbReference>
<evidence type="ECO:0000256" key="6">
    <source>
        <dbReference type="ARBA" id="ARBA00022989"/>
    </source>
</evidence>
<keyword evidence="3" id="KW-0633">Potassium transport</keyword>
<keyword evidence="14" id="KW-1185">Reference proteome</keyword>
<organism evidence="13 14">
    <name type="scientific">Malus domestica</name>
    <name type="common">Apple</name>
    <name type="synonym">Pyrus malus</name>
    <dbReference type="NCBI Taxonomy" id="3750"/>
    <lineage>
        <taxon>Eukaryota</taxon>
        <taxon>Viridiplantae</taxon>
        <taxon>Streptophyta</taxon>
        <taxon>Embryophyta</taxon>
        <taxon>Tracheophyta</taxon>
        <taxon>Spermatophyta</taxon>
        <taxon>Magnoliopsida</taxon>
        <taxon>eudicotyledons</taxon>
        <taxon>Gunneridae</taxon>
        <taxon>Pentapetalae</taxon>
        <taxon>rosids</taxon>
        <taxon>fabids</taxon>
        <taxon>Rosales</taxon>
        <taxon>Rosaceae</taxon>
        <taxon>Amygdaloideae</taxon>
        <taxon>Maleae</taxon>
        <taxon>Malus</taxon>
    </lineage>
</organism>
<dbReference type="SUPFAM" id="SSF52402">
    <property type="entry name" value="Adenine nucleotide alpha hydrolases-like"/>
    <property type="match status" value="1"/>
</dbReference>
<evidence type="ECO:0000256" key="7">
    <source>
        <dbReference type="ARBA" id="ARBA00023065"/>
    </source>
</evidence>
<feature type="transmembrane region" description="Helical" evidence="10">
    <location>
        <begin position="338"/>
        <end position="361"/>
    </location>
</feature>
<evidence type="ECO:0000256" key="10">
    <source>
        <dbReference type="SAM" id="Phobius"/>
    </source>
</evidence>
<dbReference type="GO" id="GO:0012505">
    <property type="term" value="C:endomembrane system"/>
    <property type="evidence" value="ECO:0007669"/>
    <property type="project" value="TreeGrafter"/>
</dbReference>
<feature type="transmembrane region" description="Helical" evidence="10">
    <location>
        <begin position="431"/>
        <end position="453"/>
    </location>
</feature>
<dbReference type="GO" id="GO:0016020">
    <property type="term" value="C:membrane"/>
    <property type="evidence" value="ECO:0007669"/>
    <property type="project" value="UniProtKB-SubCell"/>
</dbReference>
<accession>A0A498HVY4</accession>
<feature type="transmembrane region" description="Helical" evidence="10">
    <location>
        <begin position="242"/>
        <end position="261"/>
    </location>
</feature>
<dbReference type="PANTHER" id="PTHR32468">
    <property type="entry name" value="CATION/H + ANTIPORTER"/>
    <property type="match status" value="1"/>
</dbReference>
<dbReference type="Gene3D" id="3.40.50.620">
    <property type="entry name" value="HUPs"/>
    <property type="match status" value="1"/>
</dbReference>
<feature type="transmembrane region" description="Helical" evidence="10">
    <location>
        <begin position="141"/>
        <end position="163"/>
    </location>
</feature>